<gene>
    <name evidence="1" type="ORF">BD94_3169</name>
</gene>
<reference evidence="1" key="2">
    <citation type="journal article" date="2015" name="Genome Biol. Evol.">
        <title>Complete Genome Sequence and Transcriptomic Analysis of the Novel Pathogen Elizabethkingia anophelis in Response to Oxidative Stress.</title>
        <authorList>
            <person name="Li Y."/>
            <person name="Liu Y."/>
            <person name="Chew S.C."/>
            <person name="Tay M."/>
            <person name="Salido M.M."/>
            <person name="Teo J."/>
            <person name="Lauro F.M."/>
            <person name="Givskov M."/>
            <person name="Yang L."/>
        </authorList>
    </citation>
    <scope>NUCLEOTIDE SEQUENCE</scope>
    <source>
        <strain evidence="1">NUHP1</strain>
    </source>
</reference>
<evidence type="ECO:0000313" key="1">
    <source>
        <dbReference type="EMBL" id="AIL46944.1"/>
    </source>
</evidence>
<dbReference type="STRING" id="1338011.BD94_3169"/>
<reference evidence="1" key="1">
    <citation type="journal article" date="2013" name="Lancet">
        <title>First case of E anophelis outbreak in an intensive-care unit.</title>
        <authorList>
            <person name="Teo J."/>
            <person name="Tan S.Y."/>
            <person name="Tay M."/>
            <person name="Ding Y."/>
            <person name="Kjelleberg S."/>
            <person name="Givskov M."/>
            <person name="Lin R.T."/>
            <person name="Yang L."/>
        </authorList>
    </citation>
    <scope>NUCLEOTIDE SEQUENCE [LARGE SCALE GENOMIC DNA]</scope>
    <source>
        <strain evidence="1">NUHP1</strain>
    </source>
</reference>
<evidence type="ECO:0000313" key="2">
    <source>
        <dbReference type="Proteomes" id="UP000028933"/>
    </source>
</evidence>
<sequence length="319" mass="37894">MYYKLFAHNIPVKGKVQSVIYNLQKSKLHFIPNSFLFVLESLKTQTVQEIKSKFPNKDERCIIDEYFEFLEKNDLGFYTEEIEEYPDLDLIWDSPNTIINAIVEYNFNQKAYDLLSLVNGLDNLMCFHIEFRLKNVSLEDLIALRICLHDKVFRSVNLFIEYNSKLKNKDLSEFYSMSQKIDNIIVYNVLSETTIQNENPKIQYVVGDIFSDENYRFPTDHYIISVKYFTEAQKFHPFYNRKVCIDYEGNIKNNIRFYKDFGNVNSSDLKAVIQSHEFQVLWHACPDKVIDYKDDELRYCKFYTDNLEVLPNGLFKVAK</sequence>
<accession>A0A077EL31</accession>
<dbReference type="HOGENOM" id="CLU_870780_0_0_10"/>
<dbReference type="Proteomes" id="UP000028933">
    <property type="component" value="Chromosome"/>
</dbReference>
<dbReference type="eggNOG" id="COG0641">
    <property type="taxonomic scope" value="Bacteria"/>
</dbReference>
<proteinExistence type="predicted"/>
<dbReference type="KEGG" id="eao:BD94_3169"/>
<dbReference type="AlphaFoldDB" id="A0A077EL31"/>
<protein>
    <submittedName>
        <fullName evidence="1">Uncharacterized protein</fullName>
    </submittedName>
</protein>
<organism evidence="1 2">
    <name type="scientific">Elizabethkingia anophelis NUHP1</name>
    <dbReference type="NCBI Taxonomy" id="1338011"/>
    <lineage>
        <taxon>Bacteria</taxon>
        <taxon>Pseudomonadati</taxon>
        <taxon>Bacteroidota</taxon>
        <taxon>Flavobacteriia</taxon>
        <taxon>Flavobacteriales</taxon>
        <taxon>Weeksellaceae</taxon>
        <taxon>Elizabethkingia</taxon>
    </lineage>
</organism>
<dbReference type="EMBL" id="CP007547">
    <property type="protein sequence ID" value="AIL46944.1"/>
    <property type="molecule type" value="Genomic_DNA"/>
</dbReference>
<name>A0A077EL31_9FLAO</name>
<dbReference type="RefSeq" id="WP_024566276.1">
    <property type="nucleotide sequence ID" value="NZ_CP007547.1"/>
</dbReference>